<dbReference type="EC" id="2.8.4.3" evidence="9"/>
<dbReference type="NCBIfam" id="TIGR00089">
    <property type="entry name" value="MiaB/RimO family radical SAM methylthiotransferase"/>
    <property type="match status" value="1"/>
</dbReference>
<evidence type="ECO:0000256" key="4">
    <source>
        <dbReference type="ARBA" id="ARBA00022679"/>
    </source>
</evidence>
<dbReference type="SUPFAM" id="SSF102114">
    <property type="entry name" value="Radical SAM enzymes"/>
    <property type="match status" value="1"/>
</dbReference>
<dbReference type="SFLD" id="SFLDG01082">
    <property type="entry name" value="B12-binding_domain_containing"/>
    <property type="match status" value="1"/>
</dbReference>
<dbReference type="SFLD" id="SFLDS00029">
    <property type="entry name" value="Radical_SAM"/>
    <property type="match status" value="1"/>
</dbReference>
<dbReference type="InterPro" id="IPR058240">
    <property type="entry name" value="rSAM_sf"/>
</dbReference>
<dbReference type="InterPro" id="IPR038135">
    <property type="entry name" value="Methylthiotransferase_N_sf"/>
</dbReference>
<evidence type="ECO:0000256" key="10">
    <source>
        <dbReference type="ARBA" id="ARBA00051425"/>
    </source>
</evidence>
<comment type="function">
    <text evidence="2">Catalyzes the methylthiolation of N6-(dimethylallyl)adenosine (i(6)A), leading to the formation of 2-methylthio-N6-(dimethylallyl)adenosine (ms(2)i(6)A) at position 37 in tRNAs that read codons beginning with uridine.</text>
</comment>
<dbReference type="PROSITE" id="PS51449">
    <property type="entry name" value="MTTASE_N"/>
    <property type="match status" value="1"/>
</dbReference>
<dbReference type="FunFam" id="3.80.30.20:FF:000001">
    <property type="entry name" value="tRNA-2-methylthio-N(6)-dimethylallyladenosine synthase 2"/>
    <property type="match status" value="1"/>
</dbReference>
<dbReference type="InterPro" id="IPR023404">
    <property type="entry name" value="rSAM_horseshoe"/>
</dbReference>
<dbReference type="Gene3D" id="3.40.50.12160">
    <property type="entry name" value="Methylthiotransferase, N-terminal domain"/>
    <property type="match status" value="1"/>
</dbReference>
<dbReference type="PROSITE" id="PS51918">
    <property type="entry name" value="RADICAL_SAM"/>
    <property type="match status" value="1"/>
</dbReference>
<dbReference type="PANTHER" id="PTHR43020:SF2">
    <property type="entry name" value="MITOCHONDRIAL TRNA METHYLTHIOTRANSFERASE CDK5RAP1"/>
    <property type="match status" value="1"/>
</dbReference>
<evidence type="ECO:0000256" key="1">
    <source>
        <dbReference type="ARBA" id="ARBA00001966"/>
    </source>
</evidence>
<accession>A0A6J4R4C7</accession>
<name>A0A6J4R4C7_9ACTN</name>
<keyword evidence="8" id="KW-0411">Iron-sulfur</keyword>
<evidence type="ECO:0000313" key="18">
    <source>
        <dbReference type="EMBL" id="CAA9455245.1"/>
    </source>
</evidence>
<evidence type="ECO:0000256" key="13">
    <source>
        <dbReference type="ARBA" id="ARBA00081141"/>
    </source>
</evidence>
<dbReference type="PROSITE" id="PS01278">
    <property type="entry name" value="MTTASE_RADICAL"/>
    <property type="match status" value="1"/>
</dbReference>
<keyword evidence="6" id="KW-0479">Metal-binding</keyword>
<keyword evidence="4 18" id="KW-0808">Transferase</keyword>
<protein>
    <recommendedName>
        <fullName evidence="11">tRNA-2-methylthio-N(6)-dimethylallyladenosine synthase</fullName>
        <ecNumber evidence="9">2.8.4.3</ecNumber>
    </recommendedName>
    <alternativeName>
        <fullName evidence="13">(Dimethylallyl)adenosine tRNA methylthiotransferase MiaB</fullName>
    </alternativeName>
    <alternativeName>
        <fullName evidence="12">tRNA-i(6)A37 methylthiotransferase</fullName>
    </alternativeName>
</protein>
<dbReference type="AlphaFoldDB" id="A0A6J4R4C7"/>
<dbReference type="GO" id="GO:0046872">
    <property type="term" value="F:metal ion binding"/>
    <property type="evidence" value="ECO:0007669"/>
    <property type="project" value="UniProtKB-KW"/>
</dbReference>
<dbReference type="Gene3D" id="3.80.30.20">
    <property type="entry name" value="tm_1862 like domain"/>
    <property type="match status" value="1"/>
</dbReference>
<dbReference type="Pfam" id="PF04055">
    <property type="entry name" value="Radical_SAM"/>
    <property type="match status" value="1"/>
</dbReference>
<evidence type="ECO:0000256" key="2">
    <source>
        <dbReference type="ARBA" id="ARBA00003234"/>
    </source>
</evidence>
<keyword evidence="7" id="KW-0408">Iron</keyword>
<dbReference type="InterPro" id="IPR007197">
    <property type="entry name" value="rSAM"/>
</dbReference>
<evidence type="ECO:0000259" key="16">
    <source>
        <dbReference type="PROSITE" id="PS51449"/>
    </source>
</evidence>
<feature type="region of interest" description="Disordered" evidence="14">
    <location>
        <begin position="1"/>
        <end position="49"/>
    </location>
</feature>
<evidence type="ECO:0000256" key="14">
    <source>
        <dbReference type="SAM" id="MobiDB-lite"/>
    </source>
</evidence>
<dbReference type="PANTHER" id="PTHR43020">
    <property type="entry name" value="CDK5 REGULATORY SUBUNIT-ASSOCIATED PROTEIN 1"/>
    <property type="match status" value="1"/>
</dbReference>
<dbReference type="EMBL" id="CADCVI010000004">
    <property type="protein sequence ID" value="CAA9455245.1"/>
    <property type="molecule type" value="Genomic_DNA"/>
</dbReference>
<dbReference type="InterPro" id="IPR020612">
    <property type="entry name" value="Methylthiotransferase_CS"/>
</dbReference>
<feature type="domain" description="TRAM" evidence="15">
    <location>
        <begin position="411"/>
        <end position="472"/>
    </location>
</feature>
<evidence type="ECO:0000256" key="12">
    <source>
        <dbReference type="ARBA" id="ARBA00080698"/>
    </source>
</evidence>
<gene>
    <name evidence="18" type="ORF">AVDCRST_MAG25-35</name>
</gene>
<sequence>MTSMANGFGTPATASNTRPGGPAPVSVTLGRKPSVESVPESLPVGPPPGAGKTACIRTFGCQMNVHDSDRMLRMVRDAGYSEVQRYEDADVVVLNTCYVRENAVDRVRGHLGELSRLKKEGRVKKFALTGCVGAAEEASQLRDTYGIDLVLGTHNTYELAEFVGLPGMEETYTPDLPGTEGEHQAFVTIMTGCNYGCSYCIVPSVRGRMVCRPMESVVGEVRRLVASGTRYVTLLGQTVDAWREREGGKRFCDLLERVADEAPRVWFTTSHPSNMEDRTLKLIGEKSTIVGRLHLPVQSGSDAMLSAMHRGYSSDRYRRKIGVFRDAVPDGTLSTDIIVGHPGETEADHEETLRLVEDCAFDSAYVFKFSPRAGTEAAGMCGEAAVPGEVAQRRFVEVLRAVEQNALGRNRSKIGSVEEIYVRHGRTGDGRAVGETWSGHSVHVPTDAAPGEYVRARIENAGPHVLYANGTIS</sequence>
<evidence type="ECO:0000256" key="8">
    <source>
        <dbReference type="ARBA" id="ARBA00023014"/>
    </source>
</evidence>
<organism evidence="18">
    <name type="scientific">uncultured Rubrobacteraceae bacterium</name>
    <dbReference type="NCBI Taxonomy" id="349277"/>
    <lineage>
        <taxon>Bacteria</taxon>
        <taxon>Bacillati</taxon>
        <taxon>Actinomycetota</taxon>
        <taxon>Rubrobacteria</taxon>
        <taxon>Rubrobacterales</taxon>
        <taxon>Rubrobacteraceae</taxon>
        <taxon>environmental samples</taxon>
    </lineage>
</organism>
<evidence type="ECO:0000256" key="11">
    <source>
        <dbReference type="ARBA" id="ARBA00068570"/>
    </source>
</evidence>
<dbReference type="FunFam" id="3.40.50.12160:FF:000003">
    <property type="entry name" value="CDK5 regulatory subunit-associated protein 1"/>
    <property type="match status" value="1"/>
</dbReference>
<comment type="catalytic activity">
    <reaction evidence="10">
        <text>N(6)-dimethylallyladenosine(37) in tRNA + (sulfur carrier)-SH + AH2 + 2 S-adenosyl-L-methionine = 2-methylsulfanyl-N(6)-dimethylallyladenosine(37) in tRNA + (sulfur carrier)-H + 5'-deoxyadenosine + L-methionine + A + S-adenosyl-L-homocysteine + 2 H(+)</text>
        <dbReference type="Rhea" id="RHEA:37067"/>
        <dbReference type="Rhea" id="RHEA-COMP:10375"/>
        <dbReference type="Rhea" id="RHEA-COMP:10376"/>
        <dbReference type="Rhea" id="RHEA-COMP:14737"/>
        <dbReference type="Rhea" id="RHEA-COMP:14739"/>
        <dbReference type="ChEBI" id="CHEBI:13193"/>
        <dbReference type="ChEBI" id="CHEBI:15378"/>
        <dbReference type="ChEBI" id="CHEBI:17319"/>
        <dbReference type="ChEBI" id="CHEBI:17499"/>
        <dbReference type="ChEBI" id="CHEBI:29917"/>
        <dbReference type="ChEBI" id="CHEBI:57844"/>
        <dbReference type="ChEBI" id="CHEBI:57856"/>
        <dbReference type="ChEBI" id="CHEBI:59789"/>
        <dbReference type="ChEBI" id="CHEBI:64428"/>
        <dbReference type="ChEBI" id="CHEBI:74415"/>
        <dbReference type="ChEBI" id="CHEBI:74417"/>
        <dbReference type="EC" id="2.8.4.3"/>
    </reaction>
</comment>
<evidence type="ECO:0000256" key="9">
    <source>
        <dbReference type="ARBA" id="ARBA00033765"/>
    </source>
</evidence>
<dbReference type="Pfam" id="PF00919">
    <property type="entry name" value="UPF0004"/>
    <property type="match status" value="1"/>
</dbReference>
<dbReference type="GO" id="GO:0051539">
    <property type="term" value="F:4 iron, 4 sulfur cluster binding"/>
    <property type="evidence" value="ECO:0007669"/>
    <property type="project" value="UniProtKB-KW"/>
</dbReference>
<keyword evidence="5" id="KW-0949">S-adenosyl-L-methionine</keyword>
<dbReference type="SFLD" id="SFLDG01061">
    <property type="entry name" value="methylthiotransferase"/>
    <property type="match status" value="1"/>
</dbReference>
<evidence type="ECO:0000259" key="15">
    <source>
        <dbReference type="PROSITE" id="PS50926"/>
    </source>
</evidence>
<dbReference type="InterPro" id="IPR005839">
    <property type="entry name" value="Methylthiotransferase"/>
</dbReference>
<evidence type="ECO:0000256" key="3">
    <source>
        <dbReference type="ARBA" id="ARBA00022485"/>
    </source>
</evidence>
<dbReference type="PROSITE" id="PS50926">
    <property type="entry name" value="TRAM"/>
    <property type="match status" value="1"/>
</dbReference>
<proteinExistence type="predicted"/>
<dbReference type="InterPro" id="IPR006638">
    <property type="entry name" value="Elp3/MiaA/NifB-like_rSAM"/>
</dbReference>
<dbReference type="InterPro" id="IPR013848">
    <property type="entry name" value="Methylthiotransferase_N"/>
</dbReference>
<evidence type="ECO:0000259" key="17">
    <source>
        <dbReference type="PROSITE" id="PS51918"/>
    </source>
</evidence>
<evidence type="ECO:0000256" key="5">
    <source>
        <dbReference type="ARBA" id="ARBA00022691"/>
    </source>
</evidence>
<dbReference type="GO" id="GO:0035597">
    <property type="term" value="F:tRNA-2-methylthio-N(6)-dimethylallyladenosine(37) synthase activity"/>
    <property type="evidence" value="ECO:0007669"/>
    <property type="project" value="UniProtKB-EC"/>
</dbReference>
<evidence type="ECO:0000256" key="6">
    <source>
        <dbReference type="ARBA" id="ARBA00022723"/>
    </source>
</evidence>
<feature type="domain" description="Radical SAM core" evidence="17">
    <location>
        <begin position="179"/>
        <end position="409"/>
    </location>
</feature>
<reference evidence="18" key="1">
    <citation type="submission" date="2020-02" db="EMBL/GenBank/DDBJ databases">
        <authorList>
            <person name="Meier V. D."/>
        </authorList>
    </citation>
    <scope>NUCLEOTIDE SEQUENCE</scope>
    <source>
        <strain evidence="18">AVDCRST_MAG25</strain>
    </source>
</reference>
<dbReference type="InterPro" id="IPR002792">
    <property type="entry name" value="TRAM_dom"/>
</dbReference>
<dbReference type="GO" id="GO:0005829">
    <property type="term" value="C:cytosol"/>
    <property type="evidence" value="ECO:0007669"/>
    <property type="project" value="TreeGrafter"/>
</dbReference>
<dbReference type="SMART" id="SM00729">
    <property type="entry name" value="Elp3"/>
    <property type="match status" value="1"/>
</dbReference>
<comment type="cofactor">
    <cofactor evidence="1">
        <name>[4Fe-4S] cluster</name>
        <dbReference type="ChEBI" id="CHEBI:49883"/>
    </cofactor>
</comment>
<evidence type="ECO:0000256" key="7">
    <source>
        <dbReference type="ARBA" id="ARBA00023004"/>
    </source>
</evidence>
<dbReference type="CDD" id="cd01335">
    <property type="entry name" value="Radical_SAM"/>
    <property type="match status" value="1"/>
</dbReference>
<feature type="domain" description="MTTase N-terminal" evidence="16">
    <location>
        <begin position="52"/>
        <end position="174"/>
    </location>
</feature>
<keyword evidence="3" id="KW-0004">4Fe-4S</keyword>